<dbReference type="PANTHER" id="PTHR30146:SF109">
    <property type="entry name" value="HTH-TYPE TRANSCRIPTIONAL REGULATOR GALS"/>
    <property type="match status" value="1"/>
</dbReference>
<comment type="caution">
    <text evidence="5">The sequence shown here is derived from an EMBL/GenBank/DDBJ whole genome shotgun (WGS) entry which is preliminary data.</text>
</comment>
<reference evidence="5" key="1">
    <citation type="submission" date="2020-08" db="EMBL/GenBank/DDBJ databases">
        <title>Genome public.</title>
        <authorList>
            <person name="Liu C."/>
            <person name="Sun Q."/>
        </authorList>
    </citation>
    <scope>NUCLEOTIDE SEQUENCE</scope>
    <source>
        <strain evidence="5">NSJ-32</strain>
    </source>
</reference>
<dbReference type="GO" id="GO:0000976">
    <property type="term" value="F:transcription cis-regulatory region binding"/>
    <property type="evidence" value="ECO:0007669"/>
    <property type="project" value="TreeGrafter"/>
</dbReference>
<dbReference type="SUPFAM" id="SSF47413">
    <property type="entry name" value="lambda repressor-like DNA-binding domains"/>
    <property type="match status" value="1"/>
</dbReference>
<evidence type="ECO:0000256" key="1">
    <source>
        <dbReference type="ARBA" id="ARBA00023015"/>
    </source>
</evidence>
<evidence type="ECO:0000313" key="6">
    <source>
        <dbReference type="Proteomes" id="UP000657006"/>
    </source>
</evidence>
<accession>A0A926DQX9</accession>
<evidence type="ECO:0000256" key="3">
    <source>
        <dbReference type="ARBA" id="ARBA00023163"/>
    </source>
</evidence>
<keyword evidence="3" id="KW-0804">Transcription</keyword>
<dbReference type="Pfam" id="PF00356">
    <property type="entry name" value="LacI"/>
    <property type="match status" value="1"/>
</dbReference>
<evidence type="ECO:0000256" key="2">
    <source>
        <dbReference type="ARBA" id="ARBA00023125"/>
    </source>
</evidence>
<sequence>MANVTIKDIAIAAGVSHPTVSKALNNAPGVSDETRRKILKLAAQMNYTPNMAAKRLANKGNRSIGFIWPKAEGIFFYHLANALQEEAGARGIDVVASMSDPVTALRTFREHFIDFVMCWFFPDWRPSLDFLKERERYPGQIVVVGGGSLEGAHQIAIDRKRAVYNAVTYLAGLGHRRIAFIGEETDKSNGYLKGVFDAKLDFDPSYFVKLETTYYGGFLANHRELSQKFAALWDSPSRPTALLLDSQDAAFGFINILREWNISIPRDVSVIGYDDIPEMSIYEVPLTTCGPTVRMVVDGILDLYETQMTEDADHRKRVYRQIIPELTLRESTRELNSE</sequence>
<dbReference type="PROSITE" id="PS50932">
    <property type="entry name" value="HTH_LACI_2"/>
    <property type="match status" value="1"/>
</dbReference>
<gene>
    <name evidence="5" type="ORF">H8730_08490</name>
</gene>
<dbReference type="PANTHER" id="PTHR30146">
    <property type="entry name" value="LACI-RELATED TRANSCRIPTIONAL REPRESSOR"/>
    <property type="match status" value="1"/>
</dbReference>
<dbReference type="SMART" id="SM00354">
    <property type="entry name" value="HTH_LACI"/>
    <property type="match status" value="1"/>
</dbReference>
<dbReference type="Proteomes" id="UP000657006">
    <property type="component" value="Unassembled WGS sequence"/>
</dbReference>
<feature type="domain" description="HTH lacI-type" evidence="4">
    <location>
        <begin position="4"/>
        <end position="58"/>
    </location>
</feature>
<evidence type="ECO:0000259" key="4">
    <source>
        <dbReference type="PROSITE" id="PS50932"/>
    </source>
</evidence>
<keyword evidence="1" id="KW-0805">Transcription regulation</keyword>
<dbReference type="EMBL" id="JACRSQ010000010">
    <property type="protein sequence ID" value="MBC8543580.1"/>
    <property type="molecule type" value="Genomic_DNA"/>
</dbReference>
<dbReference type="PROSITE" id="PS00356">
    <property type="entry name" value="HTH_LACI_1"/>
    <property type="match status" value="1"/>
</dbReference>
<dbReference type="InterPro" id="IPR028082">
    <property type="entry name" value="Peripla_BP_I"/>
</dbReference>
<name>A0A926DQX9_9FIRM</name>
<evidence type="ECO:0000313" key="5">
    <source>
        <dbReference type="EMBL" id="MBC8543580.1"/>
    </source>
</evidence>
<dbReference type="SUPFAM" id="SSF53822">
    <property type="entry name" value="Periplasmic binding protein-like I"/>
    <property type="match status" value="1"/>
</dbReference>
<keyword evidence="2 5" id="KW-0238">DNA-binding</keyword>
<dbReference type="GO" id="GO:0003700">
    <property type="term" value="F:DNA-binding transcription factor activity"/>
    <property type="evidence" value="ECO:0007669"/>
    <property type="project" value="TreeGrafter"/>
</dbReference>
<dbReference type="Gene3D" id="1.10.260.40">
    <property type="entry name" value="lambda repressor-like DNA-binding domains"/>
    <property type="match status" value="1"/>
</dbReference>
<dbReference type="Pfam" id="PF13377">
    <property type="entry name" value="Peripla_BP_3"/>
    <property type="match status" value="1"/>
</dbReference>
<organism evidence="5 6">
    <name type="scientific">Bianquea renquensis</name>
    <dbReference type="NCBI Taxonomy" id="2763661"/>
    <lineage>
        <taxon>Bacteria</taxon>
        <taxon>Bacillati</taxon>
        <taxon>Bacillota</taxon>
        <taxon>Clostridia</taxon>
        <taxon>Eubacteriales</taxon>
        <taxon>Bianqueaceae</taxon>
        <taxon>Bianquea</taxon>
    </lineage>
</organism>
<dbReference type="InterPro" id="IPR010982">
    <property type="entry name" value="Lambda_DNA-bd_dom_sf"/>
</dbReference>
<dbReference type="AlphaFoldDB" id="A0A926DQX9"/>
<protein>
    <submittedName>
        <fullName evidence="5">LacI family DNA-binding transcriptional regulator</fullName>
    </submittedName>
</protein>
<dbReference type="CDD" id="cd06267">
    <property type="entry name" value="PBP1_LacI_sugar_binding-like"/>
    <property type="match status" value="1"/>
</dbReference>
<proteinExistence type="predicted"/>
<keyword evidence="6" id="KW-1185">Reference proteome</keyword>
<dbReference type="InterPro" id="IPR000843">
    <property type="entry name" value="HTH_LacI"/>
</dbReference>
<dbReference type="InterPro" id="IPR046335">
    <property type="entry name" value="LacI/GalR-like_sensor"/>
</dbReference>
<dbReference type="CDD" id="cd01392">
    <property type="entry name" value="HTH_LacI"/>
    <property type="match status" value="1"/>
</dbReference>
<dbReference type="RefSeq" id="WP_177713640.1">
    <property type="nucleotide sequence ID" value="NZ_JACRSQ010000010.1"/>
</dbReference>
<dbReference type="Gene3D" id="3.40.50.2300">
    <property type="match status" value="2"/>
</dbReference>